<evidence type="ECO:0000256" key="2">
    <source>
        <dbReference type="ARBA" id="ARBA00022692"/>
    </source>
</evidence>
<feature type="transmembrane region" description="Helical" evidence="5">
    <location>
        <begin position="166"/>
        <end position="184"/>
    </location>
</feature>
<name>T1B8A9_9ZZZZ</name>
<reference evidence="6" key="2">
    <citation type="journal article" date="2014" name="ISME J.">
        <title>Microbial stratification in low pH oxic and suboxic macroscopic growths along an acid mine drainage.</title>
        <authorList>
            <person name="Mendez-Garcia C."/>
            <person name="Mesa V."/>
            <person name="Sprenger R.R."/>
            <person name="Richter M."/>
            <person name="Diez M.S."/>
            <person name="Solano J."/>
            <person name="Bargiela R."/>
            <person name="Golyshina O.V."/>
            <person name="Manteca A."/>
            <person name="Ramos J.L."/>
            <person name="Gallego J.R."/>
            <person name="Llorente I."/>
            <person name="Martins Dos Santos V.A."/>
            <person name="Jensen O.N."/>
            <person name="Pelaez A.I."/>
            <person name="Sanchez J."/>
            <person name="Ferrer M."/>
        </authorList>
    </citation>
    <scope>NUCLEOTIDE SEQUENCE</scope>
</reference>
<feature type="transmembrane region" description="Helical" evidence="5">
    <location>
        <begin position="111"/>
        <end position="135"/>
    </location>
</feature>
<accession>T1B8A9</accession>
<dbReference type="Pfam" id="PF06550">
    <property type="entry name" value="SPP"/>
    <property type="match status" value="1"/>
</dbReference>
<feature type="transmembrane region" description="Helical" evidence="5">
    <location>
        <begin position="277"/>
        <end position="298"/>
    </location>
</feature>
<feature type="transmembrane region" description="Helical" evidence="5">
    <location>
        <begin position="83"/>
        <end position="105"/>
    </location>
</feature>
<evidence type="ECO:0000256" key="5">
    <source>
        <dbReference type="SAM" id="Phobius"/>
    </source>
</evidence>
<organism evidence="6">
    <name type="scientific">mine drainage metagenome</name>
    <dbReference type="NCBI Taxonomy" id="410659"/>
    <lineage>
        <taxon>unclassified sequences</taxon>
        <taxon>metagenomes</taxon>
        <taxon>ecological metagenomes</taxon>
    </lineage>
</organism>
<feature type="transmembrane region" description="Helical" evidence="5">
    <location>
        <begin position="55"/>
        <end position="76"/>
    </location>
</feature>
<feature type="transmembrane region" description="Helical" evidence="5">
    <location>
        <begin position="12"/>
        <end position="35"/>
    </location>
</feature>
<evidence type="ECO:0000256" key="1">
    <source>
        <dbReference type="ARBA" id="ARBA00004127"/>
    </source>
</evidence>
<sequence length="329" mass="36621">MSLKVIEYRQLLYIIAMFMFVQFFGLLLGIALFSGEIISVPSQVSQSFFNSPINLLFYVAYIIIVSLILILIFRVYKGKKLFIIFEGVVIFIASLIVFMVVFGMINDSTLITLYGMSITTNFIIAAIAALVLIYLKNRMPQLRNTAAIISSVGVGLILGISFPFNIALLFMAFIAVYDFIAVFITKHMLVLARVAEDNNLALLIGVNEVEAIPAGSLDKSYVAEYRKDKSELKRRTRLNRLIGKDMIPVAARVELGTGDLAIPLMVAISAFSPGPNFVLSFFVIFGAIFGLLLTMFILRKYKRALPAIPPLFFGILVFVLLYSLIYGVI</sequence>
<evidence type="ECO:0000313" key="6">
    <source>
        <dbReference type="EMBL" id="EQD64688.1"/>
    </source>
</evidence>
<feature type="transmembrane region" description="Helical" evidence="5">
    <location>
        <begin position="310"/>
        <end position="328"/>
    </location>
</feature>
<dbReference type="GO" id="GO:0042500">
    <property type="term" value="F:aspartic endopeptidase activity, intramembrane cleaving"/>
    <property type="evidence" value="ECO:0007669"/>
    <property type="project" value="InterPro"/>
</dbReference>
<keyword evidence="2 5" id="KW-0812">Transmembrane</keyword>
<dbReference type="InterPro" id="IPR042524">
    <property type="entry name" value="Presenilin_C"/>
</dbReference>
<keyword evidence="4 5" id="KW-0472">Membrane</keyword>
<dbReference type="GO" id="GO:0012505">
    <property type="term" value="C:endomembrane system"/>
    <property type="evidence" value="ECO:0007669"/>
    <property type="project" value="UniProtKB-SubCell"/>
</dbReference>
<keyword evidence="3 5" id="KW-1133">Transmembrane helix</keyword>
<comment type="subcellular location">
    <subcellularLocation>
        <location evidence="1">Endomembrane system</location>
        <topology evidence="1">Multi-pass membrane protein</topology>
    </subcellularLocation>
</comment>
<proteinExistence type="predicted"/>
<comment type="caution">
    <text evidence="6">The sequence shown here is derived from an EMBL/GenBank/DDBJ whole genome shotgun (WGS) entry which is preliminary data.</text>
</comment>
<dbReference type="EMBL" id="AUZZ01001328">
    <property type="protein sequence ID" value="EQD64688.1"/>
    <property type="molecule type" value="Genomic_DNA"/>
</dbReference>
<protein>
    <submittedName>
        <fullName evidence="6">Peptidase A22, presenilin signal peptide</fullName>
    </submittedName>
</protein>
<feature type="transmembrane region" description="Helical" evidence="5">
    <location>
        <begin position="249"/>
        <end position="271"/>
    </location>
</feature>
<evidence type="ECO:0000256" key="4">
    <source>
        <dbReference type="ARBA" id="ARBA00023136"/>
    </source>
</evidence>
<reference evidence="6" key="1">
    <citation type="submission" date="2013-08" db="EMBL/GenBank/DDBJ databases">
        <authorList>
            <person name="Mendez C."/>
            <person name="Richter M."/>
            <person name="Ferrer M."/>
            <person name="Sanchez J."/>
        </authorList>
    </citation>
    <scope>NUCLEOTIDE SEQUENCE</scope>
</reference>
<dbReference type="GO" id="GO:0016020">
    <property type="term" value="C:membrane"/>
    <property type="evidence" value="ECO:0007669"/>
    <property type="project" value="InterPro"/>
</dbReference>
<gene>
    <name evidence="6" type="ORF">B2A_01883</name>
</gene>
<dbReference type="InterPro" id="IPR006639">
    <property type="entry name" value="Preselin/SPP"/>
</dbReference>
<dbReference type="Gene3D" id="1.10.472.100">
    <property type="entry name" value="Presenilin"/>
    <property type="match status" value="1"/>
</dbReference>
<feature type="transmembrane region" description="Helical" evidence="5">
    <location>
        <begin position="142"/>
        <end position="160"/>
    </location>
</feature>
<dbReference type="InterPro" id="IPR010545">
    <property type="entry name" value="SPP"/>
</dbReference>
<dbReference type="SMART" id="SM00730">
    <property type="entry name" value="PSN"/>
    <property type="match status" value="1"/>
</dbReference>
<evidence type="ECO:0000256" key="3">
    <source>
        <dbReference type="ARBA" id="ARBA00022989"/>
    </source>
</evidence>
<dbReference type="AlphaFoldDB" id="T1B8A9"/>